<dbReference type="InterPro" id="IPR050595">
    <property type="entry name" value="Bact_response_regulator"/>
</dbReference>
<dbReference type="GO" id="GO:0000160">
    <property type="term" value="P:phosphorelay signal transduction system"/>
    <property type="evidence" value="ECO:0007669"/>
    <property type="project" value="InterPro"/>
</dbReference>
<dbReference type="Proteomes" id="UP000628984">
    <property type="component" value="Unassembled WGS sequence"/>
</dbReference>
<dbReference type="SMART" id="SM00448">
    <property type="entry name" value="REC"/>
    <property type="match status" value="1"/>
</dbReference>
<evidence type="ECO:0000256" key="2">
    <source>
        <dbReference type="PROSITE-ProRule" id="PRU00169"/>
    </source>
</evidence>
<evidence type="ECO:0000313" key="5">
    <source>
        <dbReference type="Proteomes" id="UP000628984"/>
    </source>
</evidence>
<protein>
    <submittedName>
        <fullName evidence="4">Response regulator</fullName>
    </submittedName>
</protein>
<dbReference type="InterPro" id="IPR011006">
    <property type="entry name" value="CheY-like_superfamily"/>
</dbReference>
<dbReference type="AlphaFoldDB" id="A0A918MFG6"/>
<dbReference type="EMBL" id="BMYQ01000001">
    <property type="protein sequence ID" value="GGW21200.1"/>
    <property type="molecule type" value="Genomic_DNA"/>
</dbReference>
<gene>
    <name evidence="4" type="ORF">GCM10011452_00610</name>
</gene>
<accession>A0A918MFG6</accession>
<dbReference type="Gene3D" id="3.40.50.2300">
    <property type="match status" value="1"/>
</dbReference>
<evidence type="ECO:0000313" key="4">
    <source>
        <dbReference type="EMBL" id="GGW21200.1"/>
    </source>
</evidence>
<dbReference type="PANTHER" id="PTHR44591">
    <property type="entry name" value="STRESS RESPONSE REGULATOR PROTEIN 1"/>
    <property type="match status" value="1"/>
</dbReference>
<dbReference type="PANTHER" id="PTHR44591:SF3">
    <property type="entry name" value="RESPONSE REGULATORY DOMAIN-CONTAINING PROTEIN"/>
    <property type="match status" value="1"/>
</dbReference>
<sequence length="117" mass="12633">MLIEDEPHIAEAIRFLLTRDGWQVTALADGGAAERALRTARPDLLILDVMLPGRSGLEILSAVRADPDMAELPVMMLTAKGQGRDREAAERAGADLFMAKPFSNAEFVAAARSLVET</sequence>
<reference evidence="4" key="1">
    <citation type="journal article" date="2014" name="Int. J. Syst. Evol. Microbiol.">
        <title>Complete genome sequence of Corynebacterium casei LMG S-19264T (=DSM 44701T), isolated from a smear-ripened cheese.</title>
        <authorList>
            <consortium name="US DOE Joint Genome Institute (JGI-PGF)"/>
            <person name="Walter F."/>
            <person name="Albersmeier A."/>
            <person name="Kalinowski J."/>
            <person name="Ruckert C."/>
        </authorList>
    </citation>
    <scope>NUCLEOTIDE SEQUENCE</scope>
    <source>
        <strain evidence="4">KCTC 23714</strain>
    </source>
</reference>
<dbReference type="InterPro" id="IPR001789">
    <property type="entry name" value="Sig_transdc_resp-reg_receiver"/>
</dbReference>
<dbReference type="SUPFAM" id="SSF52172">
    <property type="entry name" value="CheY-like"/>
    <property type="match status" value="1"/>
</dbReference>
<evidence type="ECO:0000259" key="3">
    <source>
        <dbReference type="PROSITE" id="PS50110"/>
    </source>
</evidence>
<dbReference type="PROSITE" id="PS50110">
    <property type="entry name" value="RESPONSE_REGULATORY"/>
    <property type="match status" value="1"/>
</dbReference>
<organism evidence="4 5">
    <name type="scientific">Gemmobacter lanyuensis</name>
    <dbReference type="NCBI Taxonomy" id="1054497"/>
    <lineage>
        <taxon>Bacteria</taxon>
        <taxon>Pseudomonadati</taxon>
        <taxon>Pseudomonadota</taxon>
        <taxon>Alphaproteobacteria</taxon>
        <taxon>Rhodobacterales</taxon>
        <taxon>Paracoccaceae</taxon>
        <taxon>Gemmobacter</taxon>
    </lineage>
</organism>
<reference evidence="4" key="2">
    <citation type="submission" date="2020-09" db="EMBL/GenBank/DDBJ databases">
        <authorList>
            <person name="Sun Q."/>
            <person name="Kim S."/>
        </authorList>
    </citation>
    <scope>NUCLEOTIDE SEQUENCE</scope>
    <source>
        <strain evidence="4">KCTC 23714</strain>
    </source>
</reference>
<keyword evidence="5" id="KW-1185">Reference proteome</keyword>
<keyword evidence="1 2" id="KW-0597">Phosphoprotein</keyword>
<proteinExistence type="predicted"/>
<name>A0A918MFG6_9RHOB</name>
<comment type="caution">
    <text evidence="4">The sequence shown here is derived from an EMBL/GenBank/DDBJ whole genome shotgun (WGS) entry which is preliminary data.</text>
</comment>
<feature type="modified residue" description="4-aspartylphosphate" evidence="2">
    <location>
        <position position="48"/>
    </location>
</feature>
<evidence type="ECO:0000256" key="1">
    <source>
        <dbReference type="ARBA" id="ARBA00022553"/>
    </source>
</evidence>
<feature type="domain" description="Response regulatory" evidence="3">
    <location>
        <begin position="1"/>
        <end position="115"/>
    </location>
</feature>
<dbReference type="Pfam" id="PF00072">
    <property type="entry name" value="Response_reg"/>
    <property type="match status" value="1"/>
</dbReference>